<keyword evidence="2 3" id="KW-0408">Iron</keyword>
<organism evidence="6 7">
    <name type="scientific">Arenicella chitinivorans</name>
    <dbReference type="NCBI Taxonomy" id="1329800"/>
    <lineage>
        <taxon>Bacteria</taxon>
        <taxon>Pseudomonadati</taxon>
        <taxon>Pseudomonadota</taxon>
        <taxon>Gammaproteobacteria</taxon>
        <taxon>Arenicellales</taxon>
        <taxon>Arenicellaceae</taxon>
        <taxon>Arenicella</taxon>
    </lineage>
</organism>
<dbReference type="GO" id="GO:0046872">
    <property type="term" value="F:metal ion binding"/>
    <property type="evidence" value="ECO:0007669"/>
    <property type="project" value="UniProtKB-KW"/>
</dbReference>
<feature type="domain" description="Cytochrome c" evidence="5">
    <location>
        <begin position="345"/>
        <end position="463"/>
    </location>
</feature>
<dbReference type="AlphaFoldDB" id="A0A918RLB9"/>
<evidence type="ECO:0000256" key="3">
    <source>
        <dbReference type="PROSITE-ProRule" id="PRU00433"/>
    </source>
</evidence>
<dbReference type="InterPro" id="IPR009056">
    <property type="entry name" value="Cyt_c-like_dom"/>
</dbReference>
<dbReference type="InterPro" id="IPR011429">
    <property type="entry name" value="Cyt_c_Planctomycete-type"/>
</dbReference>
<evidence type="ECO:0000256" key="2">
    <source>
        <dbReference type="ARBA" id="ARBA00023004"/>
    </source>
</evidence>
<reference evidence="6" key="1">
    <citation type="journal article" date="2014" name="Int. J. Syst. Evol. Microbiol.">
        <title>Complete genome sequence of Corynebacterium casei LMG S-19264T (=DSM 44701T), isolated from a smear-ripened cheese.</title>
        <authorList>
            <consortium name="US DOE Joint Genome Institute (JGI-PGF)"/>
            <person name="Walter F."/>
            <person name="Albersmeier A."/>
            <person name="Kalinowski J."/>
            <person name="Ruckert C."/>
        </authorList>
    </citation>
    <scope>NUCLEOTIDE SEQUENCE</scope>
    <source>
        <strain evidence="6">KCTC 12711</strain>
    </source>
</reference>
<dbReference type="RefSeq" id="WP_189398738.1">
    <property type="nucleotide sequence ID" value="NZ_BMXA01000001.1"/>
</dbReference>
<keyword evidence="7" id="KW-1185">Reference proteome</keyword>
<gene>
    <name evidence="6" type="ORF">GCM10008090_08410</name>
</gene>
<evidence type="ECO:0000313" key="7">
    <source>
        <dbReference type="Proteomes" id="UP000614811"/>
    </source>
</evidence>
<name>A0A918RLB9_9GAMM</name>
<feature type="compositionally biased region" description="Basic and acidic residues" evidence="4">
    <location>
        <begin position="1195"/>
        <end position="1205"/>
    </location>
</feature>
<evidence type="ECO:0000313" key="6">
    <source>
        <dbReference type="EMBL" id="GHA01575.1"/>
    </source>
</evidence>
<evidence type="ECO:0000259" key="5">
    <source>
        <dbReference type="PROSITE" id="PS51007"/>
    </source>
</evidence>
<dbReference type="Proteomes" id="UP000614811">
    <property type="component" value="Unassembled WGS sequence"/>
</dbReference>
<dbReference type="GO" id="GO:0020037">
    <property type="term" value="F:heme binding"/>
    <property type="evidence" value="ECO:0007669"/>
    <property type="project" value="InterPro"/>
</dbReference>
<accession>A0A918RLB9</accession>
<sequence length="1205" mass="131396">MEFLLRKQNQSSTRVSFLTIVRWSLTVGLFTSLVACFPSAPEDDESHASFAREAIPTILGRRATGVDEVEVVADIAELLGRDAAVEMLMQDPAYVDHWTDAMMDILKVQRHALNDGVNAAQDQICWGPPTTDNPDPQFAEWVRDHSPTDAGAPTGWNMTDLLRSAILIDDLSVIYKAYLFPLAMRRDGSGGRNAQLAERLSTVYLNRDTTCLRCHNPTFSTSNLIDGSGNIVWQRLYNISGHPEKALFNNYYDSVGAFDNLTPVMRGAVRQPAGSGVGILPWGMNLACATDTDQAGAANNGTLIYSGFQSVTGGGSSVAFGSLDGAIDADVSLWELERSLDQGVTDLQDGYERFTATSVVLPPDEETYCEAVDVFAANCTGCHSGASPSGGLDLSTDPHGELVGVASQAGSSVEATRVVANNTGDSELWGRVSSSTVGYQMPPGGGLSATDETTIEDWINAGAAGVDIANCNTSPIPDVAPDEAFAFLTAANAVDGIWDSVMGYRLTIDHGFPRNKAQRDMLWNLTEYTLLPEDWSLKSVLSKILSSDWFARRAPSLSQLDSAYPLEPLLDPWIVANPVDVPSPHASEAHNGKGEQVNRYRVNTLLRSIADALGWEQPRRFRDATYPTNVDEQLGQYRSPTIAGFDDVNFQSLLALEAELGLCNKAGKAVGSDDYIDLLVDAIAQFNSDNPDTPVTIGDAYSILKDRLLQDTTIEAVLPQELSAMPNAVSEASAIVALFTAGTGSTLTLNSSATDLDATQLDAKLRESCGSLVKTPQFLLANITPGGYSDNNMPDAPRLTVCLDGEECGYPQACGYWRSTLWNMGTYLACEDRTVRRAQLLYLPLPEDFVFYPREPGLFTPIGETRFGSSMSASDESTMKKDRAALPKTKLKQADFDLRYALRSATLCPDGLCGFVKKPSVEQCVEDPSAASCRRLVATCDPRDMADVNQCGRRRGDIRENGVHVLWGDGAKVAETRGVMLLRPELPDPKSTRELAAIEKNKPKVKSTDLMPAKQFKYDPTKPLERKPIGSRLSSRDLTKLQRKPIGPFTGRDLKWRKLEPGETLQAGDLVHVPLTARLTLEHRGSRFGTGKPIKQRVEGRATAGHVLSITGSNASQLFATPTKRGALSPAQLRKAELSGEFQSRAPTKRDWARLKRLSTKPQSYYVPTIKELYQETEAYKEQHILDHPNLTPEGTDKPSRDDKQ</sequence>
<comment type="caution">
    <text evidence="6">The sequence shown here is derived from an EMBL/GenBank/DDBJ whole genome shotgun (WGS) entry which is preliminary data.</text>
</comment>
<dbReference type="PANTHER" id="PTHR35889">
    <property type="entry name" value="CYCLOINULO-OLIGOSACCHARIDE FRUCTANOTRANSFERASE-RELATED"/>
    <property type="match status" value="1"/>
</dbReference>
<dbReference type="PROSITE" id="PS51007">
    <property type="entry name" value="CYTC"/>
    <property type="match status" value="1"/>
</dbReference>
<dbReference type="EMBL" id="BMXA01000001">
    <property type="protein sequence ID" value="GHA01575.1"/>
    <property type="molecule type" value="Genomic_DNA"/>
</dbReference>
<protein>
    <recommendedName>
        <fullName evidence="5">Cytochrome c domain-containing protein</fullName>
    </recommendedName>
</protein>
<proteinExistence type="predicted"/>
<evidence type="ECO:0000256" key="1">
    <source>
        <dbReference type="ARBA" id="ARBA00022723"/>
    </source>
</evidence>
<dbReference type="GO" id="GO:0009055">
    <property type="term" value="F:electron transfer activity"/>
    <property type="evidence" value="ECO:0007669"/>
    <property type="project" value="InterPro"/>
</dbReference>
<dbReference type="Pfam" id="PF07635">
    <property type="entry name" value="PSCyt1"/>
    <property type="match status" value="1"/>
</dbReference>
<evidence type="ECO:0000256" key="4">
    <source>
        <dbReference type="SAM" id="MobiDB-lite"/>
    </source>
</evidence>
<reference evidence="6" key="2">
    <citation type="submission" date="2020-09" db="EMBL/GenBank/DDBJ databases">
        <authorList>
            <person name="Sun Q."/>
            <person name="Kim S."/>
        </authorList>
    </citation>
    <scope>NUCLEOTIDE SEQUENCE</scope>
    <source>
        <strain evidence="6">KCTC 12711</strain>
    </source>
</reference>
<keyword evidence="3" id="KW-0349">Heme</keyword>
<feature type="region of interest" description="Disordered" evidence="4">
    <location>
        <begin position="1181"/>
        <end position="1205"/>
    </location>
</feature>
<keyword evidence="1 3" id="KW-0479">Metal-binding</keyword>
<dbReference type="PANTHER" id="PTHR35889:SF3">
    <property type="entry name" value="F-BOX DOMAIN-CONTAINING PROTEIN"/>
    <property type="match status" value="1"/>
</dbReference>